<keyword evidence="4" id="KW-1185">Reference proteome</keyword>
<proteinExistence type="predicted"/>
<evidence type="ECO:0000256" key="1">
    <source>
        <dbReference type="SAM" id="MobiDB-lite"/>
    </source>
</evidence>
<feature type="compositionally biased region" description="Polar residues" evidence="1">
    <location>
        <begin position="581"/>
        <end position="595"/>
    </location>
</feature>
<evidence type="ECO:0000313" key="4">
    <source>
        <dbReference type="Proteomes" id="UP000031561"/>
    </source>
</evidence>
<name>A0ABD4SZY7_9CYAN</name>
<gene>
    <name evidence="3" type="ORF">QQ91_0002805</name>
</gene>
<sequence length="604" mass="67878">MTVESSLQQVKQTRWRPVSGRLGRSLERWPLWGLGVVTVMLISGGGALFYLVTQPPKPNCSHVFWPLASASTRLYCAQELVRNPTLDNLLQAIALVDALATDHPLRGTINPRIEKWSTLALDRAEETFHQGNLKRAIEYARKIPTKTAAAKQVQARIARWQKIWAEGEEINDTVTAALAQEDWRRAFSAMVDWLYVENRYWSKVRYEEVSDIIIQAQKDEKLVVEAERLVKRGGFENLERALGLARQLPSETIFKRSRLKIFNGVADQFVAIAETALDQKRLREATDALSLIPRESNVWSYAQDLIKIANATSLTWAVSSDSYLRAMEELREIPKSSRLYGKAQQLIARWQGQIASVKVLEEAQTRAVGGDPEDLRAAIAQARLVASSSDKWEEAQSNIQDWRQQLELFEDQPILDYAEELSLAGDPASLRSAIAQVRKIGPGRLLYAEAQSRLRYWQSQLEDFSRPSRYASGSQESVSLALAPARQSSTDSSLEFENLESNRTLLVQARRVAQAGDSQSLLQAMNTANQVPINSVDRYEAELEIENWANQLLTLAVQEAPRDLRAAIALAQKVPPYSQVHSAAQAQIQTWQRSQPKPPSTGQP</sequence>
<dbReference type="AlphaFoldDB" id="A0ABD4SZY7"/>
<organism evidence="3 4">
    <name type="scientific">Lyngbya confervoides BDU141951</name>
    <dbReference type="NCBI Taxonomy" id="1574623"/>
    <lineage>
        <taxon>Bacteria</taxon>
        <taxon>Bacillati</taxon>
        <taxon>Cyanobacteriota</taxon>
        <taxon>Cyanophyceae</taxon>
        <taxon>Oscillatoriophycideae</taxon>
        <taxon>Oscillatoriales</taxon>
        <taxon>Microcoleaceae</taxon>
        <taxon>Lyngbya</taxon>
    </lineage>
</organism>
<evidence type="ECO:0008006" key="5">
    <source>
        <dbReference type="Google" id="ProtNLM"/>
    </source>
</evidence>
<keyword evidence="2" id="KW-1133">Transmembrane helix</keyword>
<accession>A0ABD4SZY7</accession>
<evidence type="ECO:0000256" key="2">
    <source>
        <dbReference type="SAM" id="Phobius"/>
    </source>
</evidence>
<evidence type="ECO:0000313" key="3">
    <source>
        <dbReference type="EMBL" id="MCM1981763.1"/>
    </source>
</evidence>
<feature type="transmembrane region" description="Helical" evidence="2">
    <location>
        <begin position="31"/>
        <end position="52"/>
    </location>
</feature>
<protein>
    <recommendedName>
        <fullName evidence="5">Chromosome segregation ATPase</fullName>
    </recommendedName>
</protein>
<keyword evidence="2" id="KW-0812">Transmembrane</keyword>
<dbReference type="RefSeq" id="WP_166279745.1">
    <property type="nucleotide sequence ID" value="NZ_JTHE03000019.1"/>
</dbReference>
<keyword evidence="2" id="KW-0472">Membrane</keyword>
<dbReference type="Proteomes" id="UP000031561">
    <property type="component" value="Unassembled WGS sequence"/>
</dbReference>
<comment type="caution">
    <text evidence="3">The sequence shown here is derived from an EMBL/GenBank/DDBJ whole genome shotgun (WGS) entry which is preliminary data.</text>
</comment>
<feature type="region of interest" description="Disordered" evidence="1">
    <location>
        <begin position="581"/>
        <end position="604"/>
    </location>
</feature>
<reference evidence="3 4" key="1">
    <citation type="journal article" date="2015" name="Genome Announc.">
        <title>Draft Genome Sequence of Filamentous Marine Cyanobacterium Lyngbya confervoides Strain BDU141951.</title>
        <authorList>
            <person name="Chandrababunaidu M.M."/>
            <person name="Sen D."/>
            <person name="Tripathy S."/>
        </authorList>
    </citation>
    <scope>NUCLEOTIDE SEQUENCE [LARGE SCALE GENOMIC DNA]</scope>
    <source>
        <strain evidence="3 4">BDU141951</strain>
    </source>
</reference>
<dbReference type="EMBL" id="JTHE03000019">
    <property type="protein sequence ID" value="MCM1981763.1"/>
    <property type="molecule type" value="Genomic_DNA"/>
</dbReference>